<dbReference type="Proteomes" id="UP001196413">
    <property type="component" value="Unassembled WGS sequence"/>
</dbReference>
<organism evidence="1 2">
    <name type="scientific">Parelaphostrongylus tenuis</name>
    <name type="common">Meningeal worm</name>
    <dbReference type="NCBI Taxonomy" id="148309"/>
    <lineage>
        <taxon>Eukaryota</taxon>
        <taxon>Metazoa</taxon>
        <taxon>Ecdysozoa</taxon>
        <taxon>Nematoda</taxon>
        <taxon>Chromadorea</taxon>
        <taxon>Rhabditida</taxon>
        <taxon>Rhabditina</taxon>
        <taxon>Rhabditomorpha</taxon>
        <taxon>Strongyloidea</taxon>
        <taxon>Metastrongylidae</taxon>
        <taxon>Parelaphostrongylus</taxon>
    </lineage>
</organism>
<evidence type="ECO:0000313" key="1">
    <source>
        <dbReference type="EMBL" id="KAJ1373896.1"/>
    </source>
</evidence>
<sequence>MTESPALAVKARTSPLRDAKGMFRRACIVLATTNYVMGPSAFAIDVYNPASRR</sequence>
<keyword evidence="2" id="KW-1185">Reference proteome</keyword>
<name>A0AAD5WL75_PARTN</name>
<reference evidence="1" key="1">
    <citation type="submission" date="2021-06" db="EMBL/GenBank/DDBJ databases">
        <title>Parelaphostrongylus tenuis whole genome reference sequence.</title>
        <authorList>
            <person name="Garwood T.J."/>
            <person name="Larsen P.A."/>
            <person name="Fountain-Jones N.M."/>
            <person name="Garbe J.R."/>
            <person name="Macchietto M.G."/>
            <person name="Kania S.A."/>
            <person name="Gerhold R.W."/>
            <person name="Richards J.E."/>
            <person name="Wolf T.M."/>
        </authorList>
    </citation>
    <scope>NUCLEOTIDE SEQUENCE</scope>
    <source>
        <strain evidence="1">MNPRO001-30</strain>
        <tissue evidence="1">Meninges</tissue>
    </source>
</reference>
<dbReference type="EMBL" id="JAHQIW010007362">
    <property type="protein sequence ID" value="KAJ1373896.1"/>
    <property type="molecule type" value="Genomic_DNA"/>
</dbReference>
<protein>
    <submittedName>
        <fullName evidence="1">Uncharacterized protein</fullName>
    </submittedName>
</protein>
<dbReference type="AlphaFoldDB" id="A0AAD5WL75"/>
<proteinExistence type="predicted"/>
<accession>A0AAD5WL75</accession>
<gene>
    <name evidence="1" type="ORF">KIN20_036429</name>
</gene>
<evidence type="ECO:0000313" key="2">
    <source>
        <dbReference type="Proteomes" id="UP001196413"/>
    </source>
</evidence>
<comment type="caution">
    <text evidence="1">The sequence shown here is derived from an EMBL/GenBank/DDBJ whole genome shotgun (WGS) entry which is preliminary data.</text>
</comment>